<protein>
    <submittedName>
        <fullName evidence="9">Complement C1q-like protein 3</fullName>
    </submittedName>
</protein>
<reference evidence="9" key="1">
    <citation type="submission" date="2025-08" db="UniProtKB">
        <authorList>
            <consortium name="RefSeq"/>
        </authorList>
    </citation>
    <scope>IDENTIFICATION</scope>
    <source>
        <tissue evidence="9">Gonads</tissue>
    </source>
</reference>
<dbReference type="Proteomes" id="UP000085678">
    <property type="component" value="Unplaced"/>
</dbReference>
<dbReference type="Gene3D" id="2.60.120.40">
    <property type="match status" value="1"/>
</dbReference>
<feature type="compositionally biased region" description="Low complexity" evidence="5">
    <location>
        <begin position="35"/>
        <end position="45"/>
    </location>
</feature>
<dbReference type="KEGG" id="lak:106171022"/>
<dbReference type="InterPro" id="IPR050392">
    <property type="entry name" value="Collagen/C1q_domain"/>
</dbReference>
<feature type="chain" id="PRO_5010233699" evidence="6">
    <location>
        <begin position="19"/>
        <end position="219"/>
    </location>
</feature>
<dbReference type="OMA" id="TDEVNMA"/>
<accession>A0A1S3J840</accession>
<dbReference type="SMART" id="SM00110">
    <property type="entry name" value="C1Q"/>
    <property type="match status" value="1"/>
</dbReference>
<keyword evidence="4" id="KW-0176">Collagen</keyword>
<dbReference type="InterPro" id="IPR008983">
    <property type="entry name" value="Tumour_necrosis_fac-like_dom"/>
</dbReference>
<evidence type="ECO:0000256" key="5">
    <source>
        <dbReference type="SAM" id="MobiDB-lite"/>
    </source>
</evidence>
<sequence length="219" mass="22442">MGLLQPLILVIALATGHTQILPITPNPSPSCSCCGQGPQGVAGPPGSQGPPGTPGIPGNPGIPGQHGTPGEKGETVVKPQTSGTKRIAFATKLSQNHPQTGPLSLVRFDTIITNTGNGYDSKTGIFTTATNGTYFFTFHAVTNSATNSATMQIVKNGILVIKGYGNSGHCNCAHATLSNSIILQLVAGDKVWVEATGGGIYGASNDPHATFSGYLIYEN</sequence>
<dbReference type="InterPro" id="IPR008160">
    <property type="entry name" value="Collagen"/>
</dbReference>
<feature type="signal peptide" evidence="6">
    <location>
        <begin position="1"/>
        <end position="18"/>
    </location>
</feature>
<keyword evidence="8" id="KW-1185">Reference proteome</keyword>
<feature type="domain" description="C1q" evidence="7">
    <location>
        <begin position="82"/>
        <end position="219"/>
    </location>
</feature>
<dbReference type="InterPro" id="IPR001073">
    <property type="entry name" value="C1q_dom"/>
</dbReference>
<evidence type="ECO:0000313" key="8">
    <source>
        <dbReference type="Proteomes" id="UP000085678"/>
    </source>
</evidence>
<evidence type="ECO:0000256" key="1">
    <source>
        <dbReference type="ARBA" id="ARBA00004613"/>
    </source>
</evidence>
<dbReference type="GO" id="GO:0005576">
    <property type="term" value="C:extracellular region"/>
    <property type="evidence" value="ECO:0007669"/>
    <property type="project" value="UniProtKB-SubCell"/>
</dbReference>
<comment type="subcellular location">
    <subcellularLocation>
        <location evidence="1">Secreted</location>
    </subcellularLocation>
</comment>
<evidence type="ECO:0000256" key="4">
    <source>
        <dbReference type="ARBA" id="ARBA00023119"/>
    </source>
</evidence>
<keyword evidence="2" id="KW-0964">Secreted</keyword>
<dbReference type="InParanoid" id="A0A1S3J840"/>
<dbReference type="OrthoDB" id="10000320at2759"/>
<evidence type="ECO:0000256" key="6">
    <source>
        <dbReference type="SAM" id="SignalP"/>
    </source>
</evidence>
<feature type="region of interest" description="Disordered" evidence="5">
    <location>
        <begin position="35"/>
        <end position="79"/>
    </location>
</feature>
<dbReference type="RefSeq" id="XP_013406565.1">
    <property type="nucleotide sequence ID" value="XM_013551111.1"/>
</dbReference>
<dbReference type="Pfam" id="PF01391">
    <property type="entry name" value="Collagen"/>
    <property type="match status" value="1"/>
</dbReference>
<evidence type="ECO:0000313" key="9">
    <source>
        <dbReference type="RefSeq" id="XP_013406565.1"/>
    </source>
</evidence>
<evidence type="ECO:0000256" key="3">
    <source>
        <dbReference type="ARBA" id="ARBA00022729"/>
    </source>
</evidence>
<dbReference type="SUPFAM" id="SSF49842">
    <property type="entry name" value="TNF-like"/>
    <property type="match status" value="1"/>
</dbReference>
<dbReference type="AlphaFoldDB" id="A0A1S3J840"/>
<organism evidence="8 9">
    <name type="scientific">Lingula anatina</name>
    <name type="common">Brachiopod</name>
    <name type="synonym">Lingula unguis</name>
    <dbReference type="NCBI Taxonomy" id="7574"/>
    <lineage>
        <taxon>Eukaryota</taxon>
        <taxon>Metazoa</taxon>
        <taxon>Spiralia</taxon>
        <taxon>Lophotrochozoa</taxon>
        <taxon>Brachiopoda</taxon>
        <taxon>Linguliformea</taxon>
        <taxon>Lingulata</taxon>
        <taxon>Lingulida</taxon>
        <taxon>Linguloidea</taxon>
        <taxon>Lingulidae</taxon>
        <taxon>Lingula</taxon>
    </lineage>
</organism>
<proteinExistence type="predicted"/>
<evidence type="ECO:0000256" key="2">
    <source>
        <dbReference type="ARBA" id="ARBA00022525"/>
    </source>
</evidence>
<name>A0A1S3J840_LINAN</name>
<evidence type="ECO:0000259" key="7">
    <source>
        <dbReference type="PROSITE" id="PS50871"/>
    </source>
</evidence>
<dbReference type="PRINTS" id="PR00007">
    <property type="entry name" value="COMPLEMNTC1Q"/>
</dbReference>
<dbReference type="PROSITE" id="PS50871">
    <property type="entry name" value="C1Q"/>
    <property type="match status" value="1"/>
</dbReference>
<dbReference type="PANTHER" id="PTHR15427">
    <property type="entry name" value="EMILIN ELASTIN MICROFIBRIL INTERFACE-LOCATED PROTEIN ELASTIN MICROFIBRIL INTERFACER"/>
    <property type="match status" value="1"/>
</dbReference>
<keyword evidence="3 6" id="KW-0732">Signal</keyword>
<dbReference type="Pfam" id="PF00386">
    <property type="entry name" value="C1q"/>
    <property type="match status" value="1"/>
</dbReference>
<dbReference type="PANTHER" id="PTHR15427:SF52">
    <property type="entry name" value="C1Q DOMAIN-CONTAINING PROTEIN"/>
    <property type="match status" value="1"/>
</dbReference>
<gene>
    <name evidence="9" type="primary">LOC106171022</name>
</gene>
<dbReference type="GeneID" id="106171022"/>